<evidence type="ECO:0000256" key="7">
    <source>
        <dbReference type="ARBA" id="ARBA00024209"/>
    </source>
</evidence>
<proteinExistence type="inferred from homology"/>
<dbReference type="Pfam" id="PF13639">
    <property type="entry name" value="zf-RING_2"/>
    <property type="match status" value="1"/>
</dbReference>
<evidence type="ECO:0000256" key="3">
    <source>
        <dbReference type="ARBA" id="ARBA00022723"/>
    </source>
</evidence>
<evidence type="ECO:0000256" key="2">
    <source>
        <dbReference type="ARBA" id="ARBA00012483"/>
    </source>
</evidence>
<dbReference type="InterPro" id="IPR053238">
    <property type="entry name" value="RING-H2_zinc_finger"/>
</dbReference>
<dbReference type="EMBL" id="OZ021735">
    <property type="protein sequence ID" value="CAK9309512.1"/>
    <property type="molecule type" value="Genomic_DNA"/>
</dbReference>
<accession>A0ABP0XMX6</accession>
<gene>
    <name evidence="12" type="ORF">CITCOLO1_LOCUS1094</name>
</gene>
<evidence type="ECO:0000259" key="11">
    <source>
        <dbReference type="PROSITE" id="PS50089"/>
    </source>
</evidence>
<dbReference type="Gene3D" id="3.30.40.10">
    <property type="entry name" value="Zinc/RING finger domain, C3HC4 (zinc finger)"/>
    <property type="match status" value="1"/>
</dbReference>
<keyword evidence="10" id="KW-0812">Transmembrane</keyword>
<feature type="region of interest" description="Disordered" evidence="9">
    <location>
        <begin position="229"/>
        <end position="268"/>
    </location>
</feature>
<comment type="similarity">
    <text evidence="7">Belongs to the RING-type zinc finger family. ATL subfamily.</text>
</comment>
<evidence type="ECO:0000256" key="8">
    <source>
        <dbReference type="PROSITE-ProRule" id="PRU00175"/>
    </source>
</evidence>
<dbReference type="PROSITE" id="PS50089">
    <property type="entry name" value="ZF_RING_2"/>
    <property type="match status" value="1"/>
</dbReference>
<evidence type="ECO:0000313" key="13">
    <source>
        <dbReference type="Proteomes" id="UP001642487"/>
    </source>
</evidence>
<dbReference type="InterPro" id="IPR013083">
    <property type="entry name" value="Znf_RING/FYVE/PHD"/>
</dbReference>
<evidence type="ECO:0000256" key="9">
    <source>
        <dbReference type="SAM" id="MobiDB-lite"/>
    </source>
</evidence>
<feature type="domain" description="RING-type" evidence="11">
    <location>
        <begin position="143"/>
        <end position="185"/>
    </location>
</feature>
<dbReference type="Proteomes" id="UP001642487">
    <property type="component" value="Chromosome 1"/>
</dbReference>
<organism evidence="12 13">
    <name type="scientific">Citrullus colocynthis</name>
    <name type="common">colocynth</name>
    <dbReference type="NCBI Taxonomy" id="252529"/>
    <lineage>
        <taxon>Eukaryota</taxon>
        <taxon>Viridiplantae</taxon>
        <taxon>Streptophyta</taxon>
        <taxon>Embryophyta</taxon>
        <taxon>Tracheophyta</taxon>
        <taxon>Spermatophyta</taxon>
        <taxon>Magnoliopsida</taxon>
        <taxon>eudicotyledons</taxon>
        <taxon>Gunneridae</taxon>
        <taxon>Pentapetalae</taxon>
        <taxon>rosids</taxon>
        <taxon>fabids</taxon>
        <taxon>Cucurbitales</taxon>
        <taxon>Cucurbitaceae</taxon>
        <taxon>Benincaseae</taxon>
        <taxon>Citrullus</taxon>
    </lineage>
</organism>
<protein>
    <recommendedName>
        <fullName evidence="2">RING-type E3 ubiquitin transferase</fullName>
        <ecNumber evidence="2">2.3.2.27</ecNumber>
    </recommendedName>
</protein>
<dbReference type="EC" id="2.3.2.27" evidence="2"/>
<comment type="catalytic activity">
    <reaction evidence="1">
        <text>S-ubiquitinyl-[E2 ubiquitin-conjugating enzyme]-L-cysteine + [acceptor protein]-L-lysine = [E2 ubiquitin-conjugating enzyme]-L-cysteine + N(6)-ubiquitinyl-[acceptor protein]-L-lysine.</text>
        <dbReference type="EC" id="2.3.2.27"/>
    </reaction>
</comment>
<sequence>MITTTPMKKQYMSLFIKSHSSSSSSSSSCFLLHVFFRPMSTDFSHPPFDTHDHSTPPLTIILTLILLAFLLVGFFSIYFCRCIIDSLLHSRDLRRSPSGNLLHPSSHSPPPPPGLDPLLINSFPTFPYSGIKEFRSDKFGLECAICLLEFDDHSFLRLLTNCCHVFHQECIDLWLESHKTCPVCRRNLDSDSPRHSSDKQPLDPDSNPPPNAHHESIEDAISIDIEDDVDEEEDADEDPHSGGSNRGKQSITKTEKEEQDESIKRFSRCHSTGHSIVKARREGEDKHKLRLPEHIKIKIIRGHNWTGSCVTFEEFLRNPGDGGGFSELSESDDPPTNLPKPP</sequence>
<dbReference type="InterPro" id="IPR001841">
    <property type="entry name" value="Znf_RING"/>
</dbReference>
<feature type="compositionally biased region" description="Basic and acidic residues" evidence="9">
    <location>
        <begin position="253"/>
        <end position="264"/>
    </location>
</feature>
<evidence type="ECO:0000256" key="1">
    <source>
        <dbReference type="ARBA" id="ARBA00000900"/>
    </source>
</evidence>
<evidence type="ECO:0000256" key="10">
    <source>
        <dbReference type="SAM" id="Phobius"/>
    </source>
</evidence>
<evidence type="ECO:0000256" key="5">
    <source>
        <dbReference type="ARBA" id="ARBA00022786"/>
    </source>
</evidence>
<feature type="compositionally biased region" description="Polar residues" evidence="9">
    <location>
        <begin position="242"/>
        <end position="252"/>
    </location>
</feature>
<keyword evidence="3" id="KW-0479">Metal-binding</keyword>
<dbReference type="SUPFAM" id="SSF57850">
    <property type="entry name" value="RING/U-box"/>
    <property type="match status" value="1"/>
</dbReference>
<keyword evidence="5" id="KW-0833">Ubl conjugation pathway</keyword>
<evidence type="ECO:0000256" key="6">
    <source>
        <dbReference type="ARBA" id="ARBA00022833"/>
    </source>
</evidence>
<keyword evidence="13" id="KW-1185">Reference proteome</keyword>
<dbReference type="PANTHER" id="PTHR14155">
    <property type="entry name" value="RING FINGER DOMAIN-CONTAINING"/>
    <property type="match status" value="1"/>
</dbReference>
<feature type="region of interest" description="Disordered" evidence="9">
    <location>
        <begin position="317"/>
        <end position="342"/>
    </location>
</feature>
<keyword evidence="10" id="KW-0472">Membrane</keyword>
<dbReference type="PANTHER" id="PTHR14155:SF521">
    <property type="entry name" value="RING-H2 FINGER PROTEIN ATL30"/>
    <property type="match status" value="1"/>
</dbReference>
<keyword evidence="4 8" id="KW-0863">Zinc-finger</keyword>
<feature type="compositionally biased region" description="Basic and acidic residues" evidence="9">
    <location>
        <begin position="189"/>
        <end position="202"/>
    </location>
</feature>
<evidence type="ECO:0000256" key="4">
    <source>
        <dbReference type="ARBA" id="ARBA00022771"/>
    </source>
</evidence>
<dbReference type="SMART" id="SM00184">
    <property type="entry name" value="RING"/>
    <property type="match status" value="1"/>
</dbReference>
<feature type="region of interest" description="Disordered" evidence="9">
    <location>
        <begin position="189"/>
        <end position="214"/>
    </location>
</feature>
<name>A0ABP0XMX6_9ROSI</name>
<keyword evidence="6" id="KW-0862">Zinc</keyword>
<feature type="transmembrane region" description="Helical" evidence="10">
    <location>
        <begin position="60"/>
        <end position="84"/>
    </location>
</feature>
<reference evidence="12 13" key="1">
    <citation type="submission" date="2024-03" db="EMBL/GenBank/DDBJ databases">
        <authorList>
            <person name="Gkanogiannis A."/>
            <person name="Becerra Lopez-Lavalle L."/>
        </authorList>
    </citation>
    <scope>NUCLEOTIDE SEQUENCE [LARGE SCALE GENOMIC DNA]</scope>
</reference>
<keyword evidence="10" id="KW-1133">Transmembrane helix</keyword>
<evidence type="ECO:0000313" key="12">
    <source>
        <dbReference type="EMBL" id="CAK9309512.1"/>
    </source>
</evidence>